<organism evidence="1 2">
    <name type="scientific">Methylobacterium trifolii</name>
    <dbReference type="NCBI Taxonomy" id="1003092"/>
    <lineage>
        <taxon>Bacteria</taxon>
        <taxon>Pseudomonadati</taxon>
        <taxon>Pseudomonadota</taxon>
        <taxon>Alphaproteobacteria</taxon>
        <taxon>Hyphomicrobiales</taxon>
        <taxon>Methylobacteriaceae</taxon>
        <taxon>Methylobacterium</taxon>
    </lineage>
</organism>
<comment type="caution">
    <text evidence="1">The sequence shown here is derived from an EMBL/GenBank/DDBJ whole genome shotgun (WGS) entry which is preliminary data.</text>
</comment>
<protein>
    <recommendedName>
        <fullName evidence="3">Flagellar protein FlaF</fullName>
    </recommendedName>
</protein>
<sequence length="123" mass="13102">MSYAANAYARTSRSALSPREAEAAVLIKAANGLRTIRTGWPEQAAALNEALSFNQRVWTLISSEATAAENPLPEAIKQNVGRLGVFVLRCCIDTMIAPTPEKLDALISINHNLAAGLQGDPGQ</sequence>
<dbReference type="RefSeq" id="WP_238182499.1">
    <property type="nucleotide sequence ID" value="NZ_BPRB01000106.1"/>
</dbReference>
<gene>
    <name evidence="1" type="ORF">MPOCJGCO_2060</name>
</gene>
<dbReference type="Pfam" id="PF07309">
    <property type="entry name" value="FlaF"/>
    <property type="match status" value="1"/>
</dbReference>
<dbReference type="EMBL" id="BPRB01000106">
    <property type="protein sequence ID" value="GJE59952.1"/>
    <property type="molecule type" value="Genomic_DNA"/>
</dbReference>
<accession>A0ABQ4TZB0</accession>
<evidence type="ECO:0008006" key="3">
    <source>
        <dbReference type="Google" id="ProtNLM"/>
    </source>
</evidence>
<reference evidence="1" key="2">
    <citation type="submission" date="2021-08" db="EMBL/GenBank/DDBJ databases">
        <authorList>
            <person name="Tani A."/>
            <person name="Ola A."/>
            <person name="Ogura Y."/>
            <person name="Katsura K."/>
            <person name="Hayashi T."/>
        </authorList>
    </citation>
    <scope>NUCLEOTIDE SEQUENCE</scope>
    <source>
        <strain evidence="1">DSM 23632</strain>
    </source>
</reference>
<dbReference type="Proteomes" id="UP001055057">
    <property type="component" value="Unassembled WGS sequence"/>
</dbReference>
<evidence type="ECO:0000313" key="1">
    <source>
        <dbReference type="EMBL" id="GJE59952.1"/>
    </source>
</evidence>
<dbReference type="InterPro" id="IPR010845">
    <property type="entry name" value="FlaF"/>
</dbReference>
<reference evidence="1" key="1">
    <citation type="journal article" date="2021" name="Front. Microbiol.">
        <title>Comprehensive Comparative Genomics and Phenotyping of Methylobacterium Species.</title>
        <authorList>
            <person name="Alessa O."/>
            <person name="Ogura Y."/>
            <person name="Fujitani Y."/>
            <person name="Takami H."/>
            <person name="Hayashi T."/>
            <person name="Sahin N."/>
            <person name="Tani A."/>
        </authorList>
    </citation>
    <scope>NUCLEOTIDE SEQUENCE</scope>
    <source>
        <strain evidence="1">DSM 23632</strain>
    </source>
</reference>
<dbReference type="NCBIfam" id="NF009435">
    <property type="entry name" value="PRK12794.1"/>
    <property type="match status" value="1"/>
</dbReference>
<evidence type="ECO:0000313" key="2">
    <source>
        <dbReference type="Proteomes" id="UP001055057"/>
    </source>
</evidence>
<proteinExistence type="predicted"/>
<keyword evidence="2" id="KW-1185">Reference proteome</keyword>
<name>A0ABQ4TZB0_9HYPH</name>